<evidence type="ECO:0000313" key="1">
    <source>
        <dbReference type="EMBL" id="MPN52145.1"/>
    </source>
</evidence>
<dbReference type="AlphaFoldDB" id="A0A645ILF0"/>
<gene>
    <name evidence="1" type="ORF">SDC9_199799</name>
</gene>
<comment type="caution">
    <text evidence="1">The sequence shown here is derived from an EMBL/GenBank/DDBJ whole genome shotgun (WGS) entry which is preliminary data.</text>
</comment>
<dbReference type="EMBL" id="VSSQ01117970">
    <property type="protein sequence ID" value="MPN52145.1"/>
    <property type="molecule type" value="Genomic_DNA"/>
</dbReference>
<reference evidence="1" key="1">
    <citation type="submission" date="2019-08" db="EMBL/GenBank/DDBJ databases">
        <authorList>
            <person name="Kucharzyk K."/>
            <person name="Murdoch R.W."/>
            <person name="Higgins S."/>
            <person name="Loffler F."/>
        </authorList>
    </citation>
    <scope>NUCLEOTIDE SEQUENCE</scope>
</reference>
<sequence length="68" mass="7452">MGLGANLGQLLIDRFKLPDDLIFMIKGFDDLNAGYALFNLGVQLTQPGLLVFKQQPGLARNGFGQEKN</sequence>
<proteinExistence type="predicted"/>
<accession>A0A645ILF0</accession>
<name>A0A645ILF0_9ZZZZ</name>
<organism evidence="1">
    <name type="scientific">bioreactor metagenome</name>
    <dbReference type="NCBI Taxonomy" id="1076179"/>
    <lineage>
        <taxon>unclassified sequences</taxon>
        <taxon>metagenomes</taxon>
        <taxon>ecological metagenomes</taxon>
    </lineage>
</organism>
<protein>
    <submittedName>
        <fullName evidence="1">Uncharacterized protein</fullName>
    </submittedName>
</protein>